<keyword evidence="3" id="KW-0131">Cell cycle</keyword>
<dbReference type="InterPro" id="IPR013763">
    <property type="entry name" value="Cyclin-like_dom"/>
</dbReference>
<evidence type="ECO:0000313" key="6">
    <source>
        <dbReference type="EMBL" id="ABN67756.2"/>
    </source>
</evidence>
<dbReference type="Gene3D" id="1.10.472.10">
    <property type="entry name" value="Cyclin-like"/>
    <property type="match status" value="1"/>
</dbReference>
<dbReference type="OrthoDB" id="5590282at2759"/>
<keyword evidence="7" id="KW-1185">Reference proteome</keyword>
<accession>A3LX77</accession>
<evidence type="ECO:0000256" key="2">
    <source>
        <dbReference type="ARBA" id="ARBA00023127"/>
    </source>
</evidence>
<comment type="similarity">
    <text evidence="4">Belongs to the cyclin family.</text>
</comment>
<reference evidence="6 7" key="1">
    <citation type="journal article" date="2007" name="Nat. Biotechnol.">
        <title>Genome sequence of the lignocellulose-bioconverting and xylose-fermenting yeast Pichia stipitis.</title>
        <authorList>
            <person name="Jeffries T.W."/>
            <person name="Grigoriev I.V."/>
            <person name="Grimwood J."/>
            <person name="Laplaza J.M."/>
            <person name="Aerts A."/>
            <person name="Salamov A."/>
            <person name="Schmutz J."/>
            <person name="Lindquist E."/>
            <person name="Dehal P."/>
            <person name="Shapiro H."/>
            <person name="Jin Y.S."/>
            <person name="Passoth V."/>
            <person name="Richardson P.M."/>
        </authorList>
    </citation>
    <scope>NUCLEOTIDE SEQUENCE [LARGE SCALE GENOMIC DNA]</scope>
    <source>
        <strain evidence="7">ATCC 58785 / CBS 6054 / NBRC 10063 / NRRL Y-11545</strain>
    </source>
</reference>
<dbReference type="OMA" id="WIASKVQ"/>
<feature type="non-terminal residue" evidence="6">
    <location>
        <position position="322"/>
    </location>
</feature>
<sequence>QFTQKDYSSHLYEAELAVHQQSFEEYEDDIFKSMVQLTNSNRPDLDLYKQQPYLTFAIRSKLIDFLLKMSVRLKILPFVFFRAVRIFDRYCSKRIVLLDQAQLIITTCLWIASKVQGGNNHFVNLNNLEKITCIKTINDLGYGSGGKYLGPTERFRLPKLHELVKLCGAKCKYDQGMFKQMEIHILSSLDWSLNDPGIEEFITTSREFCIMSAYSADNEMFKVKEFLCYLSLYAPELIDINIIELSQVMLALINEALGFYPGDRLFQKVIGEEAIHTEIEPHRYRAIKTNLIKAVMGATDYSLRLFNSRGPQFFYNQINALY</sequence>
<dbReference type="InterPro" id="IPR006671">
    <property type="entry name" value="Cyclin_N"/>
</dbReference>
<proteinExistence type="inferred from homology"/>
<gene>
    <name evidence="6" type="ORF">PICST_19145</name>
</gene>
<dbReference type="Pfam" id="PF00134">
    <property type="entry name" value="Cyclin_N"/>
    <property type="match status" value="1"/>
</dbReference>
<dbReference type="eggNOG" id="KOG0653">
    <property type="taxonomic scope" value="Eukaryota"/>
</dbReference>
<feature type="domain" description="Cyclin-like" evidence="5">
    <location>
        <begin position="64"/>
        <end position="187"/>
    </location>
</feature>
<dbReference type="Proteomes" id="UP000002258">
    <property type="component" value="Chromosome 6"/>
</dbReference>
<name>A3LX77_PICST</name>
<dbReference type="SMART" id="SM00385">
    <property type="entry name" value="CYCLIN"/>
    <property type="match status" value="1"/>
</dbReference>
<dbReference type="GO" id="GO:0051301">
    <property type="term" value="P:cell division"/>
    <property type="evidence" value="ECO:0007669"/>
    <property type="project" value="UniProtKB-KW"/>
</dbReference>
<evidence type="ECO:0000256" key="3">
    <source>
        <dbReference type="ARBA" id="ARBA00023306"/>
    </source>
</evidence>
<dbReference type="SUPFAM" id="SSF47954">
    <property type="entry name" value="Cyclin-like"/>
    <property type="match status" value="1"/>
</dbReference>
<evidence type="ECO:0000256" key="1">
    <source>
        <dbReference type="ARBA" id="ARBA00022618"/>
    </source>
</evidence>
<dbReference type="RefSeq" id="XP_001385785.2">
    <property type="nucleotide sequence ID" value="XM_001385748.1"/>
</dbReference>
<protein>
    <submittedName>
        <fullName evidence="6">G1/S-specific cyclin CLN1</fullName>
    </submittedName>
</protein>
<dbReference type="HOGENOM" id="CLU_051538_0_0_1"/>
<evidence type="ECO:0000259" key="5">
    <source>
        <dbReference type="SMART" id="SM00385"/>
    </source>
</evidence>
<dbReference type="InParanoid" id="A3LX77"/>
<dbReference type="InterPro" id="IPR036915">
    <property type="entry name" value="Cyclin-like_sf"/>
</dbReference>
<keyword evidence="1" id="KW-0132">Cell division</keyword>
<dbReference type="GeneID" id="4839975"/>
<feature type="non-terminal residue" evidence="6">
    <location>
        <position position="1"/>
    </location>
</feature>
<keyword evidence="2 4" id="KW-0195">Cyclin</keyword>
<dbReference type="EMBL" id="CP000500">
    <property type="protein sequence ID" value="ABN67756.2"/>
    <property type="molecule type" value="Genomic_DNA"/>
</dbReference>
<dbReference type="KEGG" id="pic:PICST_19145"/>
<evidence type="ECO:0000256" key="4">
    <source>
        <dbReference type="RuleBase" id="RU000383"/>
    </source>
</evidence>
<evidence type="ECO:0000313" key="7">
    <source>
        <dbReference type="Proteomes" id="UP000002258"/>
    </source>
</evidence>
<dbReference type="STRING" id="322104.A3LX77"/>
<dbReference type="PANTHER" id="PTHR21615">
    <property type="entry name" value="CYCLIN N-TERMINAL DOMAIN-CONTAINING PROTEIN 1"/>
    <property type="match status" value="1"/>
</dbReference>
<dbReference type="PANTHER" id="PTHR21615:SF2">
    <property type="entry name" value="CYCLIN N-TERMINAL DOMAIN-CONTAINING PROTEIN 1"/>
    <property type="match status" value="1"/>
</dbReference>
<dbReference type="AlphaFoldDB" id="A3LX77"/>
<organism evidence="6 7">
    <name type="scientific">Scheffersomyces stipitis (strain ATCC 58785 / CBS 6054 / NBRC 10063 / NRRL Y-11545)</name>
    <name type="common">Yeast</name>
    <name type="synonym">Pichia stipitis</name>
    <dbReference type="NCBI Taxonomy" id="322104"/>
    <lineage>
        <taxon>Eukaryota</taxon>
        <taxon>Fungi</taxon>
        <taxon>Dikarya</taxon>
        <taxon>Ascomycota</taxon>
        <taxon>Saccharomycotina</taxon>
        <taxon>Pichiomycetes</taxon>
        <taxon>Debaryomycetaceae</taxon>
        <taxon>Scheffersomyces</taxon>
    </lineage>
</organism>
<dbReference type="InterPro" id="IPR048258">
    <property type="entry name" value="Cyclins_cyclin-box"/>
</dbReference>
<dbReference type="PROSITE" id="PS00292">
    <property type="entry name" value="CYCLINS"/>
    <property type="match status" value="1"/>
</dbReference>